<gene>
    <name evidence="10" type="ORF">EBO15_31945</name>
</gene>
<feature type="region of interest" description="Disordered" evidence="7">
    <location>
        <begin position="47"/>
        <end position="67"/>
    </location>
</feature>
<keyword evidence="11" id="KW-1185">Reference proteome</keyword>
<dbReference type="Gene3D" id="3.10.50.40">
    <property type="match status" value="2"/>
</dbReference>
<feature type="region of interest" description="Disordered" evidence="7">
    <location>
        <begin position="167"/>
        <end position="199"/>
    </location>
</feature>
<dbReference type="PANTHER" id="PTHR43811:SF19">
    <property type="entry name" value="39 KDA FK506-BINDING NUCLEAR PROTEIN"/>
    <property type="match status" value="1"/>
</dbReference>
<protein>
    <recommendedName>
        <fullName evidence="6">Peptidyl-prolyl cis-trans isomerase</fullName>
        <ecNumber evidence="6">5.2.1.8</ecNumber>
    </recommendedName>
</protein>
<evidence type="ECO:0000313" key="11">
    <source>
        <dbReference type="Proteomes" id="UP000282674"/>
    </source>
</evidence>
<evidence type="ECO:0000256" key="6">
    <source>
        <dbReference type="RuleBase" id="RU003915"/>
    </source>
</evidence>
<evidence type="ECO:0000313" key="10">
    <source>
        <dbReference type="EMBL" id="RMI38726.1"/>
    </source>
</evidence>
<feature type="chain" id="PRO_5038905550" description="Peptidyl-prolyl cis-trans isomerase" evidence="8">
    <location>
        <begin position="22"/>
        <end position="310"/>
    </location>
</feature>
<feature type="signal peptide" evidence="8">
    <location>
        <begin position="1"/>
        <end position="21"/>
    </location>
</feature>
<evidence type="ECO:0000256" key="7">
    <source>
        <dbReference type="SAM" id="MobiDB-lite"/>
    </source>
</evidence>
<dbReference type="InterPro" id="IPR046357">
    <property type="entry name" value="PPIase_dom_sf"/>
</dbReference>
<keyword evidence="8" id="KW-0732">Signal</keyword>
<accession>A0A3M2LNM9</accession>
<evidence type="ECO:0000256" key="5">
    <source>
        <dbReference type="PROSITE-ProRule" id="PRU00277"/>
    </source>
</evidence>
<dbReference type="PROSITE" id="PS51257">
    <property type="entry name" value="PROKAR_LIPOPROTEIN"/>
    <property type="match status" value="1"/>
</dbReference>
<dbReference type="EMBL" id="RFFG01000080">
    <property type="protein sequence ID" value="RMI38726.1"/>
    <property type="molecule type" value="Genomic_DNA"/>
</dbReference>
<evidence type="ECO:0000256" key="1">
    <source>
        <dbReference type="ARBA" id="ARBA00000971"/>
    </source>
</evidence>
<dbReference type="Proteomes" id="UP000282674">
    <property type="component" value="Unassembled WGS sequence"/>
</dbReference>
<dbReference type="EC" id="5.2.1.8" evidence="6"/>
<evidence type="ECO:0000259" key="9">
    <source>
        <dbReference type="PROSITE" id="PS50059"/>
    </source>
</evidence>
<dbReference type="SUPFAM" id="SSF54534">
    <property type="entry name" value="FKBP-like"/>
    <property type="match status" value="2"/>
</dbReference>
<dbReference type="InterPro" id="IPR001179">
    <property type="entry name" value="PPIase_FKBP_dom"/>
</dbReference>
<dbReference type="Pfam" id="PF00254">
    <property type="entry name" value="FKBP_C"/>
    <property type="match status" value="2"/>
</dbReference>
<feature type="domain" description="PPIase FKBP-type" evidence="9">
    <location>
        <begin position="70"/>
        <end position="160"/>
    </location>
</feature>
<dbReference type="RefSeq" id="WP_122198198.1">
    <property type="nucleotide sequence ID" value="NZ_JBHSKC010000046.1"/>
</dbReference>
<feature type="domain" description="PPIase FKBP-type" evidence="9">
    <location>
        <begin position="219"/>
        <end position="310"/>
    </location>
</feature>
<keyword evidence="3 5" id="KW-0697">Rotamase</keyword>
<dbReference type="AlphaFoldDB" id="A0A3M2LNM9"/>
<evidence type="ECO:0000256" key="4">
    <source>
        <dbReference type="ARBA" id="ARBA00023235"/>
    </source>
</evidence>
<evidence type="ECO:0000256" key="2">
    <source>
        <dbReference type="ARBA" id="ARBA00006577"/>
    </source>
</evidence>
<comment type="similarity">
    <text evidence="2 6">Belongs to the FKBP-type PPIase family.</text>
</comment>
<feature type="compositionally biased region" description="Polar residues" evidence="7">
    <location>
        <begin position="171"/>
        <end position="180"/>
    </location>
</feature>
<dbReference type="OrthoDB" id="25996at2"/>
<evidence type="ECO:0000256" key="8">
    <source>
        <dbReference type="SAM" id="SignalP"/>
    </source>
</evidence>
<sequence length="310" mass="32202">MRRRVSAVSAAVVLAAPLFLAAGCGGADVQVSVKGAAGQRPEVKIPKGTPKDGFATRTLAKGKGPGARKGDLVVADYVGYRWSKDGSKLLASSYMTGQPEAFPTWDIVPGLAKAFEGARPGARVVAKIPPKQGYGDAGDQGRQIGPDDTLVYVLDVRGVFPPSAMARGKSQAVSDASSPQVGDGGAGQAPSITVPKRSAPKSLQVRTLVQGEGPQVRKGQLLALQYKGVFWRDGKEFDSSWTGGHPHAVTIGTGQVIKGWDQALVGRTVGSRLLLVVPPDLAYKPLGGLPQAGIRADDSLVFVVDVLGAF</sequence>
<dbReference type="PANTHER" id="PTHR43811">
    <property type="entry name" value="FKBP-TYPE PEPTIDYL-PROLYL CIS-TRANS ISOMERASE FKPA"/>
    <property type="match status" value="1"/>
</dbReference>
<keyword evidence="4 5" id="KW-0413">Isomerase</keyword>
<organism evidence="10 11">
    <name type="scientific">Actinomadura harenae</name>
    <dbReference type="NCBI Taxonomy" id="2483351"/>
    <lineage>
        <taxon>Bacteria</taxon>
        <taxon>Bacillati</taxon>
        <taxon>Actinomycetota</taxon>
        <taxon>Actinomycetes</taxon>
        <taxon>Streptosporangiales</taxon>
        <taxon>Thermomonosporaceae</taxon>
        <taxon>Actinomadura</taxon>
    </lineage>
</organism>
<dbReference type="GO" id="GO:0000785">
    <property type="term" value="C:chromatin"/>
    <property type="evidence" value="ECO:0007669"/>
    <property type="project" value="TreeGrafter"/>
</dbReference>
<dbReference type="GO" id="GO:0003755">
    <property type="term" value="F:peptidyl-prolyl cis-trans isomerase activity"/>
    <property type="evidence" value="ECO:0007669"/>
    <property type="project" value="UniProtKB-UniRule"/>
</dbReference>
<name>A0A3M2LNM9_9ACTN</name>
<dbReference type="PROSITE" id="PS50059">
    <property type="entry name" value="FKBP_PPIASE"/>
    <property type="match status" value="2"/>
</dbReference>
<comment type="caution">
    <text evidence="10">The sequence shown here is derived from an EMBL/GenBank/DDBJ whole genome shotgun (WGS) entry which is preliminary data.</text>
</comment>
<evidence type="ECO:0000256" key="3">
    <source>
        <dbReference type="ARBA" id="ARBA00023110"/>
    </source>
</evidence>
<comment type="catalytic activity">
    <reaction evidence="1 5 6">
        <text>[protein]-peptidylproline (omega=180) = [protein]-peptidylproline (omega=0)</text>
        <dbReference type="Rhea" id="RHEA:16237"/>
        <dbReference type="Rhea" id="RHEA-COMP:10747"/>
        <dbReference type="Rhea" id="RHEA-COMP:10748"/>
        <dbReference type="ChEBI" id="CHEBI:83833"/>
        <dbReference type="ChEBI" id="CHEBI:83834"/>
        <dbReference type="EC" id="5.2.1.8"/>
    </reaction>
</comment>
<proteinExistence type="inferred from homology"/>
<reference evidence="10 11" key="1">
    <citation type="submission" date="2018-10" db="EMBL/GenBank/DDBJ databases">
        <title>Isolation from soil.</title>
        <authorList>
            <person name="Hu J."/>
        </authorList>
    </citation>
    <scope>NUCLEOTIDE SEQUENCE [LARGE SCALE GENOMIC DNA]</scope>
    <source>
        <strain evidence="10 11">NEAU-Ht49</strain>
    </source>
</reference>